<keyword evidence="3" id="KW-1185">Reference proteome</keyword>
<feature type="chain" id="PRO_5045755635" evidence="1">
    <location>
        <begin position="25"/>
        <end position="236"/>
    </location>
</feature>
<dbReference type="RefSeq" id="WP_201637525.1">
    <property type="nucleotide sequence ID" value="NZ_JAEQNB010000006.1"/>
</dbReference>
<proteinExistence type="predicted"/>
<keyword evidence="1" id="KW-0732">Signal</keyword>
<gene>
    <name evidence="2" type="ORF">JJB07_18310</name>
</gene>
<reference evidence="2 3" key="1">
    <citation type="submission" date="2021-01" db="EMBL/GenBank/DDBJ databases">
        <title>Tumebacillus sp. strain ITR2 16S ribosomal RNA gene Genome sequencing and assembly.</title>
        <authorList>
            <person name="Kang M."/>
        </authorList>
    </citation>
    <scope>NUCLEOTIDE SEQUENCE [LARGE SCALE GENOMIC DNA]</scope>
    <source>
        <strain evidence="2 3">ITR2</strain>
    </source>
</reference>
<name>A0ABS1JE55_9BACL</name>
<sequence length="236" mass="25674">MKRMIAFAGFTVGLSIILTSPAHATITQKYNTVAINNPGHYDGVYCSLLIPNMTPFWSTGSGNKINTELWLNTNSTDSWVEVGYHDGYNWKSDGSIASTSYKGLFTAYANGSVWSVQSFPSKNWASGQSHTIGALLGYSSGSYYADMRVDGSVLLSYTNAAIGSVGETDVGVEWNTTNGLSPSASVTSSTFTDLNLHNSLGWSKWSSHSADFLYPNNTYPGYTANFDQTNNRIIWN</sequence>
<evidence type="ECO:0000256" key="1">
    <source>
        <dbReference type="SAM" id="SignalP"/>
    </source>
</evidence>
<comment type="caution">
    <text evidence="2">The sequence shown here is derived from an EMBL/GenBank/DDBJ whole genome shotgun (WGS) entry which is preliminary data.</text>
</comment>
<dbReference type="EMBL" id="JAEQNB010000006">
    <property type="protein sequence ID" value="MBL0388561.1"/>
    <property type="molecule type" value="Genomic_DNA"/>
</dbReference>
<evidence type="ECO:0000313" key="2">
    <source>
        <dbReference type="EMBL" id="MBL0388561.1"/>
    </source>
</evidence>
<evidence type="ECO:0000313" key="3">
    <source>
        <dbReference type="Proteomes" id="UP000602284"/>
    </source>
</evidence>
<organism evidence="2 3">
    <name type="scientific">Tumebacillus amylolyticus</name>
    <dbReference type="NCBI Taxonomy" id="2801339"/>
    <lineage>
        <taxon>Bacteria</taxon>
        <taxon>Bacillati</taxon>
        <taxon>Bacillota</taxon>
        <taxon>Bacilli</taxon>
        <taxon>Bacillales</taxon>
        <taxon>Alicyclobacillaceae</taxon>
        <taxon>Tumebacillus</taxon>
    </lineage>
</organism>
<feature type="signal peptide" evidence="1">
    <location>
        <begin position="1"/>
        <end position="24"/>
    </location>
</feature>
<protein>
    <submittedName>
        <fullName evidence="2">Uncharacterized protein</fullName>
    </submittedName>
</protein>
<dbReference type="Proteomes" id="UP000602284">
    <property type="component" value="Unassembled WGS sequence"/>
</dbReference>
<accession>A0ABS1JE55</accession>